<evidence type="ECO:0000313" key="4">
    <source>
        <dbReference type="Proteomes" id="UP000274429"/>
    </source>
</evidence>
<evidence type="ECO:0000256" key="1">
    <source>
        <dbReference type="SAM" id="MobiDB-lite"/>
    </source>
</evidence>
<sequence>MTSIGMIVSALLTPNEKCCLENIATRIITINIACVARLYKSENQQWVRISSGVVTLEDNAALRVVSIGFYDLNKCKKLFKTDLYKEMEYRECGPQFHSFNGVAGPLGLAFACPKEAHDLFASVQAKLNSSPSKTGKFANLVHKAREADVKFAMKDFQHIKHVGIDSDGKDLEVKAQNKELARELLEALGVASLSENEIKAVCSMIDRCGATEVQEALEMHSYQELAEPSQPIPVSTPPFAPPPPPPPPKQLVNADHSNLLDSIVGFDASNLKQVKKADKVESLPTKGSDNVHAIETALAQMLKNRRMYLNEYDSDEYS</sequence>
<name>A0A0R3WKV1_HYDTA</name>
<dbReference type="WBParaSite" id="TTAC_0000136901-mRNA-1">
    <property type="protein sequence ID" value="TTAC_0000136901-mRNA-1"/>
    <property type="gene ID" value="TTAC_0000136901"/>
</dbReference>
<organism evidence="5">
    <name type="scientific">Hydatigena taeniaeformis</name>
    <name type="common">Feline tapeworm</name>
    <name type="synonym">Taenia taeniaeformis</name>
    <dbReference type="NCBI Taxonomy" id="6205"/>
    <lineage>
        <taxon>Eukaryota</taxon>
        <taxon>Metazoa</taxon>
        <taxon>Spiralia</taxon>
        <taxon>Lophotrochozoa</taxon>
        <taxon>Platyhelminthes</taxon>
        <taxon>Cestoda</taxon>
        <taxon>Eucestoda</taxon>
        <taxon>Cyclophyllidea</taxon>
        <taxon>Taeniidae</taxon>
        <taxon>Hydatigera</taxon>
    </lineage>
</organism>
<evidence type="ECO:0000313" key="3">
    <source>
        <dbReference type="EMBL" id="VDM17862.1"/>
    </source>
</evidence>
<dbReference type="Proteomes" id="UP000274429">
    <property type="component" value="Unassembled WGS sequence"/>
</dbReference>
<evidence type="ECO:0000259" key="2">
    <source>
        <dbReference type="PROSITE" id="PS50229"/>
    </source>
</evidence>
<evidence type="ECO:0000313" key="5">
    <source>
        <dbReference type="WBParaSite" id="TTAC_0000136901-mRNA-1"/>
    </source>
</evidence>
<gene>
    <name evidence="3" type="ORF">TTAC_LOCUS1356</name>
</gene>
<feature type="compositionally biased region" description="Pro residues" evidence="1">
    <location>
        <begin position="230"/>
        <end position="249"/>
    </location>
</feature>
<dbReference type="InterPro" id="IPR011993">
    <property type="entry name" value="PH-like_dom_sf"/>
</dbReference>
<dbReference type="OrthoDB" id="6276567at2759"/>
<proteinExistence type="predicted"/>
<reference evidence="3 4" key="2">
    <citation type="submission" date="2018-11" db="EMBL/GenBank/DDBJ databases">
        <authorList>
            <consortium name="Pathogen Informatics"/>
        </authorList>
    </citation>
    <scope>NUCLEOTIDE SEQUENCE [LARGE SCALE GENOMIC DNA]</scope>
</reference>
<dbReference type="Gene3D" id="2.30.29.30">
    <property type="entry name" value="Pleckstrin-homology domain (PH domain)/Phosphotyrosine-binding domain (PTB)"/>
    <property type="match status" value="1"/>
</dbReference>
<feature type="domain" description="WH1" evidence="2">
    <location>
        <begin position="20"/>
        <end position="130"/>
    </location>
</feature>
<dbReference type="STRING" id="6205.A0A0R3WKV1"/>
<reference evidence="5" key="1">
    <citation type="submission" date="2017-02" db="UniProtKB">
        <authorList>
            <consortium name="WormBaseParasite"/>
        </authorList>
    </citation>
    <scope>IDENTIFICATION</scope>
</reference>
<dbReference type="Pfam" id="PF00568">
    <property type="entry name" value="WH1"/>
    <property type="match status" value="1"/>
</dbReference>
<dbReference type="AlphaFoldDB" id="A0A0R3WKV1"/>
<dbReference type="EMBL" id="UYWX01000275">
    <property type="protein sequence ID" value="VDM17862.1"/>
    <property type="molecule type" value="Genomic_DNA"/>
</dbReference>
<protein>
    <submittedName>
        <fullName evidence="5">WH1 domain-containing protein</fullName>
    </submittedName>
</protein>
<dbReference type="PROSITE" id="PS50229">
    <property type="entry name" value="WH1"/>
    <property type="match status" value="1"/>
</dbReference>
<dbReference type="InterPro" id="IPR036936">
    <property type="entry name" value="CRIB_dom_sf"/>
</dbReference>
<keyword evidence="4" id="KW-1185">Reference proteome</keyword>
<dbReference type="Gene3D" id="3.90.810.10">
    <property type="entry name" value="CRIB domain"/>
    <property type="match status" value="1"/>
</dbReference>
<dbReference type="SUPFAM" id="SSF50729">
    <property type="entry name" value="PH domain-like"/>
    <property type="match status" value="1"/>
</dbReference>
<dbReference type="InterPro" id="IPR000697">
    <property type="entry name" value="WH1/EVH1_dom"/>
</dbReference>
<accession>A0A0R3WKV1</accession>
<feature type="region of interest" description="Disordered" evidence="1">
    <location>
        <begin position="224"/>
        <end position="249"/>
    </location>
</feature>